<dbReference type="EMBL" id="VSSQ01032553">
    <property type="protein sequence ID" value="MPM83848.1"/>
    <property type="molecule type" value="Genomic_DNA"/>
</dbReference>
<dbReference type="AlphaFoldDB" id="A0A645D458"/>
<proteinExistence type="predicted"/>
<evidence type="ECO:0000313" key="1">
    <source>
        <dbReference type="EMBL" id="MPM83848.1"/>
    </source>
</evidence>
<accession>A0A645D458</accession>
<protein>
    <submittedName>
        <fullName evidence="1">Uncharacterized protein</fullName>
    </submittedName>
</protein>
<reference evidence="1" key="1">
    <citation type="submission" date="2019-08" db="EMBL/GenBank/DDBJ databases">
        <authorList>
            <person name="Kucharzyk K."/>
            <person name="Murdoch R.W."/>
            <person name="Higgins S."/>
            <person name="Loffler F."/>
        </authorList>
    </citation>
    <scope>NUCLEOTIDE SEQUENCE</scope>
</reference>
<name>A0A645D458_9ZZZZ</name>
<organism evidence="1">
    <name type="scientific">bioreactor metagenome</name>
    <dbReference type="NCBI Taxonomy" id="1076179"/>
    <lineage>
        <taxon>unclassified sequences</taxon>
        <taxon>metagenomes</taxon>
        <taxon>ecological metagenomes</taxon>
    </lineage>
</organism>
<sequence>MEIGLHRVARKRLKRGLGAEHARRPICFGVEPPEQPEHRSAHPVRHRTAHALFHQMHAVTTIATEALVPTISGKRHGNLLARQLTDAVSGDGRAVGIGLIVQGSKGVDQIEVV</sequence>
<comment type="caution">
    <text evidence="1">The sequence shown here is derived from an EMBL/GenBank/DDBJ whole genome shotgun (WGS) entry which is preliminary data.</text>
</comment>
<gene>
    <name evidence="1" type="ORF">SDC9_130917</name>
</gene>